<dbReference type="EMBL" id="JAVIJP010000004">
    <property type="protein sequence ID" value="KAL3654577.1"/>
    <property type="molecule type" value="Genomic_DNA"/>
</dbReference>
<organism evidence="1 2">
    <name type="scientific">Castilleja foliolosa</name>
    <dbReference type="NCBI Taxonomy" id="1961234"/>
    <lineage>
        <taxon>Eukaryota</taxon>
        <taxon>Viridiplantae</taxon>
        <taxon>Streptophyta</taxon>
        <taxon>Embryophyta</taxon>
        <taxon>Tracheophyta</taxon>
        <taxon>Spermatophyta</taxon>
        <taxon>Magnoliopsida</taxon>
        <taxon>eudicotyledons</taxon>
        <taxon>Gunneridae</taxon>
        <taxon>Pentapetalae</taxon>
        <taxon>asterids</taxon>
        <taxon>lamiids</taxon>
        <taxon>Lamiales</taxon>
        <taxon>Orobanchaceae</taxon>
        <taxon>Pedicularideae</taxon>
        <taxon>Castillejinae</taxon>
        <taxon>Castilleja</taxon>
    </lineage>
</organism>
<keyword evidence="2" id="KW-1185">Reference proteome</keyword>
<accession>A0ABD3ELF1</accession>
<dbReference type="Proteomes" id="UP001632038">
    <property type="component" value="Unassembled WGS sequence"/>
</dbReference>
<evidence type="ECO:0000313" key="2">
    <source>
        <dbReference type="Proteomes" id="UP001632038"/>
    </source>
</evidence>
<sequence length="42" mass="5032">MWNGRLGLKFQLFHGRLILPHTKSWEFNLTKGDTQIDLIYGW</sequence>
<reference evidence="2" key="1">
    <citation type="journal article" date="2024" name="IScience">
        <title>Strigolactones Initiate the Formation of Haustorium-like Structures in Castilleja.</title>
        <authorList>
            <person name="Buerger M."/>
            <person name="Peterson D."/>
            <person name="Chory J."/>
        </authorList>
    </citation>
    <scope>NUCLEOTIDE SEQUENCE [LARGE SCALE GENOMIC DNA]</scope>
</reference>
<proteinExistence type="predicted"/>
<gene>
    <name evidence="1" type="ORF">CASFOL_001562</name>
</gene>
<evidence type="ECO:0000313" key="1">
    <source>
        <dbReference type="EMBL" id="KAL3654577.1"/>
    </source>
</evidence>
<name>A0ABD3ELF1_9LAMI</name>
<dbReference type="AlphaFoldDB" id="A0ABD3ELF1"/>
<evidence type="ECO:0008006" key="3">
    <source>
        <dbReference type="Google" id="ProtNLM"/>
    </source>
</evidence>
<protein>
    <recommendedName>
        <fullName evidence="3">Photosystem I assembly protein Ycf4</fullName>
    </recommendedName>
</protein>
<comment type="caution">
    <text evidence="1">The sequence shown here is derived from an EMBL/GenBank/DDBJ whole genome shotgun (WGS) entry which is preliminary data.</text>
</comment>